<organism evidence="3">
    <name type="scientific">Caldiarchaeum subterraneum</name>
    <dbReference type="NCBI Taxonomy" id="311458"/>
    <lineage>
        <taxon>Archaea</taxon>
        <taxon>Nitrososphaerota</taxon>
        <taxon>Candidatus Caldarchaeales</taxon>
        <taxon>Candidatus Caldarchaeaceae</taxon>
        <taxon>Candidatus Caldarchaeum</taxon>
    </lineage>
</organism>
<dbReference type="AlphaFoldDB" id="A0A7J3VSH3"/>
<dbReference type="PANTHER" id="PTHR43241:SF1">
    <property type="entry name" value="FLAVIN REDUCTASE LIKE DOMAIN-CONTAINING PROTEIN"/>
    <property type="match status" value="1"/>
</dbReference>
<accession>A0A7J3VSH3</accession>
<evidence type="ECO:0000313" key="3">
    <source>
        <dbReference type="EMBL" id="HHM44067.1"/>
    </source>
</evidence>
<dbReference type="InterPro" id="IPR002563">
    <property type="entry name" value="Flavin_Rdtase-like_dom"/>
</dbReference>
<dbReference type="SMART" id="SM00903">
    <property type="entry name" value="Flavin_Reduct"/>
    <property type="match status" value="1"/>
</dbReference>
<dbReference type="EMBL" id="DRXH01000069">
    <property type="protein sequence ID" value="HHM44067.1"/>
    <property type="molecule type" value="Genomic_DNA"/>
</dbReference>
<evidence type="ECO:0000259" key="2">
    <source>
        <dbReference type="SMART" id="SM00903"/>
    </source>
</evidence>
<dbReference type="Pfam" id="PF01613">
    <property type="entry name" value="Flavin_Reduct"/>
    <property type="match status" value="1"/>
</dbReference>
<dbReference type="InterPro" id="IPR053310">
    <property type="entry name" value="Flavoredoxin-like"/>
</dbReference>
<comment type="caution">
    <text evidence="3">The sequence shown here is derived from an EMBL/GenBank/DDBJ whole genome shotgun (WGS) entry which is preliminary data.</text>
</comment>
<gene>
    <name evidence="3" type="ORF">ENM31_02045</name>
</gene>
<reference evidence="3" key="1">
    <citation type="journal article" date="2020" name="mSystems">
        <title>Genome- and Community-Level Interaction Insights into Carbon Utilization and Element Cycling Functions of Hydrothermarchaeota in Hydrothermal Sediment.</title>
        <authorList>
            <person name="Zhou Z."/>
            <person name="Liu Y."/>
            <person name="Xu W."/>
            <person name="Pan J."/>
            <person name="Luo Z.H."/>
            <person name="Li M."/>
        </authorList>
    </citation>
    <scope>NUCLEOTIDE SEQUENCE [LARGE SCALE GENOMIC DNA]</scope>
    <source>
        <strain evidence="3">SpSt-1074</strain>
    </source>
</reference>
<comment type="cofactor">
    <cofactor evidence="1">
        <name>FMN</name>
        <dbReference type="ChEBI" id="CHEBI:58210"/>
    </cofactor>
</comment>
<dbReference type="SUPFAM" id="SSF50475">
    <property type="entry name" value="FMN-binding split barrel"/>
    <property type="match status" value="1"/>
</dbReference>
<dbReference type="Gene3D" id="2.30.110.10">
    <property type="entry name" value="Electron Transport, Fmn-binding Protein, Chain A"/>
    <property type="match status" value="1"/>
</dbReference>
<proteinExistence type="predicted"/>
<evidence type="ECO:0000256" key="1">
    <source>
        <dbReference type="ARBA" id="ARBA00001917"/>
    </source>
</evidence>
<dbReference type="GO" id="GO:0010181">
    <property type="term" value="F:FMN binding"/>
    <property type="evidence" value="ECO:0007669"/>
    <property type="project" value="InterPro"/>
</dbReference>
<dbReference type="PANTHER" id="PTHR43241">
    <property type="entry name" value="FLAVIN REDUCTASE DOMAIN PROTEIN"/>
    <property type="match status" value="1"/>
</dbReference>
<sequence>MLRSSRLVRQVFRKVPSNRVHRLFYPQVPAVVSASHDDEVGALLATSIIPVSLEPSMVGVALGKQHRTRRLVEASGCFSVCWLSYEKLERFQLLAEHSEARDKLRQVGLSYRWGEYVRAPVLEDAVAWVECRLEWSREVGDHFFYAARVETAYAVEDFDEYWRFRQYKPILYIGSAKQELPRFLKLSVE</sequence>
<dbReference type="InterPro" id="IPR012349">
    <property type="entry name" value="Split_barrel_FMN-bd"/>
</dbReference>
<protein>
    <submittedName>
        <fullName evidence="3">Flavin reductase family protein</fullName>
    </submittedName>
</protein>
<name>A0A7J3VSH3_CALS0</name>
<feature type="domain" description="Flavin reductase like" evidence="2">
    <location>
        <begin position="22"/>
        <end position="163"/>
    </location>
</feature>